<dbReference type="PANTHER" id="PTHR43297">
    <property type="entry name" value="OLIGOPEPTIDE TRANSPORT ATP-BINDING PROTEIN APPD"/>
    <property type="match status" value="1"/>
</dbReference>
<dbReference type="GO" id="GO:0005886">
    <property type="term" value="C:plasma membrane"/>
    <property type="evidence" value="ECO:0007669"/>
    <property type="project" value="UniProtKB-SubCell"/>
</dbReference>
<feature type="domain" description="ABC transporter" evidence="7">
    <location>
        <begin position="11"/>
        <end position="262"/>
    </location>
</feature>
<keyword evidence="3" id="KW-1003">Cell membrane</keyword>
<organism evidence="8">
    <name type="scientific">marine metagenome</name>
    <dbReference type="NCBI Taxonomy" id="408172"/>
    <lineage>
        <taxon>unclassified sequences</taxon>
        <taxon>metagenomes</taxon>
        <taxon>ecological metagenomes</taxon>
    </lineage>
</organism>
<dbReference type="GO" id="GO:0016887">
    <property type="term" value="F:ATP hydrolysis activity"/>
    <property type="evidence" value="ECO:0007669"/>
    <property type="project" value="InterPro"/>
</dbReference>
<dbReference type="PANTHER" id="PTHR43297:SF2">
    <property type="entry name" value="DIPEPTIDE TRANSPORT ATP-BINDING PROTEIN DPPD"/>
    <property type="match status" value="1"/>
</dbReference>
<dbReference type="InterPro" id="IPR050388">
    <property type="entry name" value="ABC_Ni/Peptide_Import"/>
</dbReference>
<dbReference type="InterPro" id="IPR003593">
    <property type="entry name" value="AAA+_ATPase"/>
</dbReference>
<protein>
    <recommendedName>
        <fullName evidence="7">ABC transporter domain-containing protein</fullName>
    </recommendedName>
</protein>
<proteinExistence type="predicted"/>
<dbReference type="GO" id="GO:0005524">
    <property type="term" value="F:ATP binding"/>
    <property type="evidence" value="ECO:0007669"/>
    <property type="project" value="UniProtKB-KW"/>
</dbReference>
<dbReference type="PROSITE" id="PS50893">
    <property type="entry name" value="ABC_TRANSPORTER_2"/>
    <property type="match status" value="1"/>
</dbReference>
<dbReference type="InterPro" id="IPR013563">
    <property type="entry name" value="Oligopep_ABC_C"/>
</dbReference>
<dbReference type="EMBL" id="UINC01006946">
    <property type="protein sequence ID" value="SVA30561.1"/>
    <property type="molecule type" value="Genomic_DNA"/>
</dbReference>
<keyword evidence="2" id="KW-0813">Transport</keyword>
<dbReference type="SMART" id="SM00382">
    <property type="entry name" value="AAA"/>
    <property type="match status" value="1"/>
</dbReference>
<evidence type="ECO:0000256" key="5">
    <source>
        <dbReference type="ARBA" id="ARBA00022840"/>
    </source>
</evidence>
<dbReference type="GO" id="GO:0015833">
    <property type="term" value="P:peptide transport"/>
    <property type="evidence" value="ECO:0007669"/>
    <property type="project" value="InterPro"/>
</dbReference>
<evidence type="ECO:0000256" key="4">
    <source>
        <dbReference type="ARBA" id="ARBA00022741"/>
    </source>
</evidence>
<accession>A0A381US37</accession>
<evidence type="ECO:0000259" key="7">
    <source>
        <dbReference type="PROSITE" id="PS50893"/>
    </source>
</evidence>
<dbReference type="Pfam" id="PF00005">
    <property type="entry name" value="ABC_tran"/>
    <property type="match status" value="1"/>
</dbReference>
<dbReference type="Pfam" id="PF08352">
    <property type="entry name" value="oligo_HPY"/>
    <property type="match status" value="1"/>
</dbReference>
<evidence type="ECO:0000256" key="2">
    <source>
        <dbReference type="ARBA" id="ARBA00022448"/>
    </source>
</evidence>
<comment type="subcellular location">
    <subcellularLocation>
        <location evidence="1">Cell membrane</location>
        <topology evidence="1">Peripheral membrane protein</topology>
    </subcellularLocation>
</comment>
<dbReference type="PROSITE" id="PS00211">
    <property type="entry name" value="ABC_TRANSPORTER_1"/>
    <property type="match status" value="1"/>
</dbReference>
<dbReference type="CDD" id="cd03257">
    <property type="entry name" value="ABC_NikE_OppD_transporters"/>
    <property type="match status" value="1"/>
</dbReference>
<dbReference type="FunFam" id="3.40.50.300:FF:000016">
    <property type="entry name" value="Oligopeptide ABC transporter ATP-binding component"/>
    <property type="match status" value="1"/>
</dbReference>
<keyword evidence="5" id="KW-0067">ATP-binding</keyword>
<gene>
    <name evidence="8" type="ORF">METZ01_LOCUS83415</name>
</gene>
<keyword evidence="4" id="KW-0547">Nucleotide-binding</keyword>
<evidence type="ECO:0000256" key="6">
    <source>
        <dbReference type="ARBA" id="ARBA00023136"/>
    </source>
</evidence>
<evidence type="ECO:0000313" key="8">
    <source>
        <dbReference type="EMBL" id="SVA30561.1"/>
    </source>
</evidence>
<sequence length="337" mass="37170">MSANETAEVVLSVDNIVTQFKTAEGTVHAVNGVSFDVRAGELLGVVGESGCGKSVTMMSLVKLVPMPPARIVEGSAIFDSKDLIQMDLEELQKIRGAQIGFIFQDPMTSLNPVLTVGYQLTEALRLHKRLSKKAARARAVEILELVGIPLAEKRLNDFPHQFSGGMRQRVMIAIALSCDPKVLIADEPTTALDVTIQAQILDLVKRLRQELGMAIVWVTHDLGVVASLADRVMVMYSGFIVERADVKRLYAEPKHPYTMALLATLPELEGERATRLESIEGQPPDQLKAPTSCPFAPRCAYAFDRCSEENPLLQDVSSGHEVACWWDVQEDRPRDYN</sequence>
<dbReference type="SUPFAM" id="SSF52540">
    <property type="entry name" value="P-loop containing nucleoside triphosphate hydrolases"/>
    <property type="match status" value="1"/>
</dbReference>
<reference evidence="8" key="1">
    <citation type="submission" date="2018-05" db="EMBL/GenBank/DDBJ databases">
        <authorList>
            <person name="Lanie J.A."/>
            <person name="Ng W.-L."/>
            <person name="Kazmierczak K.M."/>
            <person name="Andrzejewski T.M."/>
            <person name="Davidsen T.M."/>
            <person name="Wayne K.J."/>
            <person name="Tettelin H."/>
            <person name="Glass J.I."/>
            <person name="Rusch D."/>
            <person name="Podicherti R."/>
            <person name="Tsui H.-C.T."/>
            <person name="Winkler M.E."/>
        </authorList>
    </citation>
    <scope>NUCLEOTIDE SEQUENCE</scope>
</reference>
<dbReference type="InterPro" id="IPR017871">
    <property type="entry name" value="ABC_transporter-like_CS"/>
</dbReference>
<dbReference type="Gene3D" id="3.40.50.300">
    <property type="entry name" value="P-loop containing nucleotide triphosphate hydrolases"/>
    <property type="match status" value="1"/>
</dbReference>
<name>A0A381US37_9ZZZZ</name>
<keyword evidence="6" id="KW-0472">Membrane</keyword>
<dbReference type="AlphaFoldDB" id="A0A381US37"/>
<dbReference type="NCBIfam" id="TIGR01727">
    <property type="entry name" value="oligo_HPY"/>
    <property type="match status" value="1"/>
</dbReference>
<evidence type="ECO:0000256" key="3">
    <source>
        <dbReference type="ARBA" id="ARBA00022475"/>
    </source>
</evidence>
<dbReference type="InterPro" id="IPR027417">
    <property type="entry name" value="P-loop_NTPase"/>
</dbReference>
<dbReference type="InterPro" id="IPR003439">
    <property type="entry name" value="ABC_transporter-like_ATP-bd"/>
</dbReference>
<evidence type="ECO:0000256" key="1">
    <source>
        <dbReference type="ARBA" id="ARBA00004202"/>
    </source>
</evidence>